<evidence type="ECO:0000313" key="2">
    <source>
        <dbReference type="Proteomes" id="UP000761411"/>
    </source>
</evidence>
<dbReference type="InterPro" id="IPR036294">
    <property type="entry name" value="Rbstp2229-like_sf"/>
</dbReference>
<reference evidence="1 2" key="1">
    <citation type="journal article" date="2021" name="Microorganisms">
        <title>Bacterial Dimethylsulfoniopropionate Biosynthesis in the East China Sea.</title>
        <authorList>
            <person name="Liu J."/>
            <person name="Zhang Y."/>
            <person name="Liu J."/>
            <person name="Zhong H."/>
            <person name="Williams B.T."/>
            <person name="Zheng Y."/>
            <person name="Curson A.R.J."/>
            <person name="Sun C."/>
            <person name="Sun H."/>
            <person name="Song D."/>
            <person name="Wagner Mackenzie B."/>
            <person name="Bermejo Martinez A."/>
            <person name="Todd J.D."/>
            <person name="Zhang X.H."/>
        </authorList>
    </citation>
    <scope>NUCLEOTIDE SEQUENCE [LARGE SCALE GENOMIC DNA]</scope>
    <source>
        <strain evidence="1 2">ESS08</strain>
    </source>
</reference>
<protein>
    <submittedName>
        <fullName evidence="1">DUF1885 family protein</fullName>
    </submittedName>
</protein>
<evidence type="ECO:0000313" key="1">
    <source>
        <dbReference type="EMBL" id="MBS8263294.1"/>
    </source>
</evidence>
<dbReference type="AlphaFoldDB" id="A0A944CHL5"/>
<dbReference type="EMBL" id="QTKX01000001">
    <property type="protein sequence ID" value="MBS8263294.1"/>
    <property type="molecule type" value="Genomic_DNA"/>
</dbReference>
<dbReference type="Gene3D" id="1.20.5.850">
    <property type="entry name" value="Rbstp2229 protein"/>
    <property type="match status" value="1"/>
</dbReference>
<comment type="caution">
    <text evidence="1">The sequence shown here is derived from an EMBL/GenBank/DDBJ whole genome shotgun (WGS) entry which is preliminary data.</text>
</comment>
<dbReference type="InterPro" id="IPR015062">
    <property type="entry name" value="DUF1885"/>
</dbReference>
<dbReference type="SUPFAM" id="SSF111171">
    <property type="entry name" value="Rbstp2229 protein"/>
    <property type="match status" value="1"/>
</dbReference>
<organism evidence="1 2">
    <name type="scientific">Mesobacillus boroniphilus</name>
    <dbReference type="NCBI Taxonomy" id="308892"/>
    <lineage>
        <taxon>Bacteria</taxon>
        <taxon>Bacillati</taxon>
        <taxon>Bacillota</taxon>
        <taxon>Bacilli</taxon>
        <taxon>Bacillales</taxon>
        <taxon>Bacillaceae</taxon>
        <taxon>Mesobacillus</taxon>
    </lineage>
</organism>
<accession>A0A944CHL5</accession>
<dbReference type="Pfam" id="PF08968">
    <property type="entry name" value="DUF1885"/>
    <property type="match status" value="1"/>
</dbReference>
<name>A0A944CHL5_9BACI</name>
<dbReference type="Proteomes" id="UP000761411">
    <property type="component" value="Unassembled WGS sequence"/>
</dbReference>
<sequence>MSSNAYIKLVPSSSQQAISTEELKDLFNYYKEITAKTGDQVDWNYENSAFPYDLKEKEDGKGTWFYLQSSQDRYNAILIGVDKEKVVDEEGTEREQSYIQITLPPTATAGDKGKANEFSKFIGKKLQGELHLFNGRVMYFYPRK</sequence>
<dbReference type="RefSeq" id="WP_213366638.1">
    <property type="nucleotide sequence ID" value="NZ_QTKX01000001.1"/>
</dbReference>
<gene>
    <name evidence="1" type="ORF">DYI25_02440</name>
</gene>
<proteinExistence type="predicted"/>
<keyword evidence="2" id="KW-1185">Reference proteome</keyword>
<dbReference type="Gene3D" id="3.30.310.120">
    <property type="entry name" value="Rbstp2229 like protein"/>
    <property type="match status" value="1"/>
</dbReference>